<dbReference type="AlphaFoldDB" id="A0A952FJ81"/>
<dbReference type="Pfam" id="PF03992">
    <property type="entry name" value="ABM"/>
    <property type="match status" value="1"/>
</dbReference>
<proteinExistence type="predicted"/>
<dbReference type="InterPro" id="IPR007138">
    <property type="entry name" value="ABM_dom"/>
</dbReference>
<protein>
    <submittedName>
        <fullName evidence="2">Antibiotic biosynthesis monooxygenase</fullName>
    </submittedName>
</protein>
<feature type="domain" description="ABM" evidence="1">
    <location>
        <begin position="7"/>
        <end position="99"/>
    </location>
</feature>
<dbReference type="EMBL" id="JAEKLZ010000085">
    <property type="protein sequence ID" value="MBW8724225.1"/>
    <property type="molecule type" value="Genomic_DNA"/>
</dbReference>
<gene>
    <name evidence="2" type="ORF">JF625_03575</name>
</gene>
<dbReference type="SUPFAM" id="SSF54909">
    <property type="entry name" value="Dimeric alpha+beta barrel"/>
    <property type="match status" value="1"/>
</dbReference>
<evidence type="ECO:0000313" key="3">
    <source>
        <dbReference type="Proteomes" id="UP000700706"/>
    </source>
</evidence>
<organism evidence="2 3">
    <name type="scientific">Inquilinus limosus</name>
    <dbReference type="NCBI Taxonomy" id="171674"/>
    <lineage>
        <taxon>Bacteria</taxon>
        <taxon>Pseudomonadati</taxon>
        <taxon>Pseudomonadota</taxon>
        <taxon>Alphaproteobacteria</taxon>
        <taxon>Rhodospirillales</taxon>
        <taxon>Rhodospirillaceae</taxon>
        <taxon>Inquilinus</taxon>
    </lineage>
</organism>
<evidence type="ECO:0000313" key="2">
    <source>
        <dbReference type="EMBL" id="MBW8724225.1"/>
    </source>
</evidence>
<dbReference type="InterPro" id="IPR011008">
    <property type="entry name" value="Dimeric_a/b-barrel"/>
</dbReference>
<name>A0A952FJ81_9PROT</name>
<accession>A0A952FJ81</accession>
<dbReference type="Proteomes" id="UP000700706">
    <property type="component" value="Unassembled WGS sequence"/>
</dbReference>
<sequence length="104" mass="11641">MTDAKPYVSISVITPKPGRFDEFMELQLAQHHRVRGQVQGLRGGRLFRALDGRSVVLVTAFDTAEDAQRFRQDPRFTEHIARVQPLLESAVPGGYETAYEVGAI</sequence>
<dbReference type="Gene3D" id="3.30.70.100">
    <property type="match status" value="1"/>
</dbReference>
<keyword evidence="2" id="KW-0503">Monooxygenase</keyword>
<dbReference type="GO" id="GO:0004497">
    <property type="term" value="F:monooxygenase activity"/>
    <property type="evidence" value="ECO:0007669"/>
    <property type="project" value="UniProtKB-KW"/>
</dbReference>
<evidence type="ECO:0000259" key="1">
    <source>
        <dbReference type="PROSITE" id="PS51725"/>
    </source>
</evidence>
<dbReference type="PROSITE" id="PS51725">
    <property type="entry name" value="ABM"/>
    <property type="match status" value="1"/>
</dbReference>
<reference evidence="2" key="1">
    <citation type="submission" date="2020-06" db="EMBL/GenBank/DDBJ databases">
        <title>Stable isotope informed genome-resolved metagenomics uncovers potential trophic interactions in rhizosphere soil.</title>
        <authorList>
            <person name="Starr E.P."/>
            <person name="Shi S."/>
            <person name="Blazewicz S.J."/>
            <person name="Koch B.J."/>
            <person name="Probst A.J."/>
            <person name="Hungate B.A."/>
            <person name="Pett-Ridge J."/>
            <person name="Firestone M.K."/>
            <person name="Banfield J.F."/>
        </authorList>
    </citation>
    <scope>NUCLEOTIDE SEQUENCE</scope>
    <source>
        <strain evidence="2">YM_69_17</strain>
    </source>
</reference>
<comment type="caution">
    <text evidence="2">The sequence shown here is derived from an EMBL/GenBank/DDBJ whole genome shotgun (WGS) entry which is preliminary data.</text>
</comment>
<keyword evidence="2" id="KW-0560">Oxidoreductase</keyword>